<evidence type="ECO:0000313" key="1">
    <source>
        <dbReference type="EMBL" id="KAK2156736.1"/>
    </source>
</evidence>
<name>A0AAD9JP99_9ANNE</name>
<keyword evidence="2" id="KW-1185">Reference proteome</keyword>
<gene>
    <name evidence="1" type="ORF">LSH36_206g02054</name>
</gene>
<dbReference type="Proteomes" id="UP001208570">
    <property type="component" value="Unassembled WGS sequence"/>
</dbReference>
<feature type="non-terminal residue" evidence="1">
    <location>
        <position position="1"/>
    </location>
</feature>
<dbReference type="EMBL" id="JAODUP010000206">
    <property type="protein sequence ID" value="KAK2156736.1"/>
    <property type="molecule type" value="Genomic_DNA"/>
</dbReference>
<reference evidence="1" key="1">
    <citation type="journal article" date="2023" name="Mol. Biol. Evol.">
        <title>Third-Generation Sequencing Reveals the Adaptive Role of the Epigenome in Three Deep-Sea Polychaetes.</title>
        <authorList>
            <person name="Perez M."/>
            <person name="Aroh O."/>
            <person name="Sun Y."/>
            <person name="Lan Y."/>
            <person name="Juniper S.K."/>
            <person name="Young C.R."/>
            <person name="Angers B."/>
            <person name="Qian P.Y."/>
        </authorList>
    </citation>
    <scope>NUCLEOTIDE SEQUENCE</scope>
    <source>
        <strain evidence="1">P08H-3</strain>
    </source>
</reference>
<protein>
    <recommendedName>
        <fullName evidence="3">Ig-like domain-containing protein</fullName>
    </recommendedName>
</protein>
<dbReference type="InterPro" id="IPR036179">
    <property type="entry name" value="Ig-like_dom_sf"/>
</dbReference>
<dbReference type="SUPFAM" id="SSF48726">
    <property type="entry name" value="Immunoglobulin"/>
    <property type="match status" value="1"/>
</dbReference>
<proteinExistence type="predicted"/>
<evidence type="ECO:0000313" key="2">
    <source>
        <dbReference type="Proteomes" id="UP001208570"/>
    </source>
</evidence>
<organism evidence="1 2">
    <name type="scientific">Paralvinella palmiformis</name>
    <dbReference type="NCBI Taxonomy" id="53620"/>
    <lineage>
        <taxon>Eukaryota</taxon>
        <taxon>Metazoa</taxon>
        <taxon>Spiralia</taxon>
        <taxon>Lophotrochozoa</taxon>
        <taxon>Annelida</taxon>
        <taxon>Polychaeta</taxon>
        <taxon>Sedentaria</taxon>
        <taxon>Canalipalpata</taxon>
        <taxon>Terebellida</taxon>
        <taxon>Terebelliformia</taxon>
        <taxon>Alvinellidae</taxon>
        <taxon>Paralvinella</taxon>
    </lineage>
</organism>
<sequence>MLTLVGIVPSDTATYTCNATDRYGYDTAHATIIVIDPVRILDITLTKESSASQPIYYSLMCDVTADPNLNLTIHWAQIMCNDTVILETESTRPNVAKLTAQKNFSPLMKQSHQCHVTCTAQVDNMSLCRGLTMKFTTFDLLEAEELVNCSNLTIGELNVCYYYGETK</sequence>
<evidence type="ECO:0008006" key="3">
    <source>
        <dbReference type="Google" id="ProtNLM"/>
    </source>
</evidence>
<comment type="caution">
    <text evidence="1">The sequence shown here is derived from an EMBL/GenBank/DDBJ whole genome shotgun (WGS) entry which is preliminary data.</text>
</comment>
<dbReference type="AlphaFoldDB" id="A0AAD9JP99"/>
<accession>A0AAD9JP99</accession>